<dbReference type="STRING" id="1202724.AM493_06580"/>
<evidence type="ECO:0000256" key="1">
    <source>
        <dbReference type="ARBA" id="ARBA00023015"/>
    </source>
</evidence>
<dbReference type="Pfam" id="PF12833">
    <property type="entry name" value="HTH_18"/>
    <property type="match status" value="1"/>
</dbReference>
<gene>
    <name evidence="5" type="ORF">AM493_06580</name>
</gene>
<dbReference type="GO" id="GO:0043565">
    <property type="term" value="F:sequence-specific DNA binding"/>
    <property type="evidence" value="ECO:0007669"/>
    <property type="project" value="InterPro"/>
</dbReference>
<keyword evidence="3" id="KW-0804">Transcription</keyword>
<dbReference type="InterPro" id="IPR037923">
    <property type="entry name" value="HTH-like"/>
</dbReference>
<dbReference type="PANTHER" id="PTHR43280">
    <property type="entry name" value="ARAC-FAMILY TRANSCRIPTIONAL REGULATOR"/>
    <property type="match status" value="1"/>
</dbReference>
<dbReference type="RefSeq" id="WP_054406951.1">
    <property type="nucleotide sequence ID" value="NZ_FOYA01000003.1"/>
</dbReference>
<dbReference type="PANTHER" id="PTHR43280:SF32">
    <property type="entry name" value="TRANSCRIPTIONAL REGULATORY PROTEIN"/>
    <property type="match status" value="1"/>
</dbReference>
<dbReference type="PATRIC" id="fig|1202724.3.peg.1370"/>
<comment type="caution">
    <text evidence="5">The sequence shown here is derived from an EMBL/GenBank/DDBJ whole genome shotgun (WGS) entry which is preliminary data.</text>
</comment>
<dbReference type="PROSITE" id="PS01124">
    <property type="entry name" value="HTH_ARAC_FAMILY_2"/>
    <property type="match status" value="1"/>
</dbReference>
<dbReference type="Gene3D" id="1.10.10.60">
    <property type="entry name" value="Homeodomain-like"/>
    <property type="match status" value="1"/>
</dbReference>
<sequence length="301" mass="35255">MKNENESLETFYKEKLGILPSEIFKKTGHFNVFTMQDYTGPAPAFPMPYSRKDYYKIALIRGPHIVEYADHTYHVKHNMLMFANPQIPYNWTPENIQPTGAFCVFTEDFMKGYGNIKDYPLYQPGGTPILDLTDQEMDKIMQLFNKMFTEIESEYIYKYDLLRNQLFELIHNGLRLLPALTIDDQSKSNAVSRISSLFHELLERQFPIESTMQQVKLKNPKEFADQLFIHTNHLNRVLKEATGKTTSQLIGERLSTEARALLKHTNWNISEIGWCLGFEDTSNFVKFFKKYSTTTPHQYRM</sequence>
<dbReference type="Proteomes" id="UP000037755">
    <property type="component" value="Unassembled WGS sequence"/>
</dbReference>
<dbReference type="SUPFAM" id="SSF46689">
    <property type="entry name" value="Homeodomain-like"/>
    <property type="match status" value="1"/>
</dbReference>
<accession>A0A0M8MGF9</accession>
<dbReference type="SUPFAM" id="SSF51215">
    <property type="entry name" value="Regulatory protein AraC"/>
    <property type="match status" value="1"/>
</dbReference>
<keyword evidence="1" id="KW-0805">Transcription regulation</keyword>
<dbReference type="GO" id="GO:0003700">
    <property type="term" value="F:DNA-binding transcription factor activity"/>
    <property type="evidence" value="ECO:0007669"/>
    <property type="project" value="InterPro"/>
</dbReference>
<evidence type="ECO:0000313" key="5">
    <source>
        <dbReference type="EMBL" id="KOS05741.1"/>
    </source>
</evidence>
<keyword evidence="6" id="KW-1185">Reference proteome</keyword>
<reference evidence="5 6" key="1">
    <citation type="submission" date="2015-08" db="EMBL/GenBank/DDBJ databases">
        <title>Whole genome sequence of Flavobacterium akiainvivens IK-1T, from decaying Wikstroemia oahuensis, an endemic Hawaiian shrub.</title>
        <authorList>
            <person name="Wan X."/>
            <person name="Hou S."/>
            <person name="Saito J."/>
            <person name="Donachie S."/>
        </authorList>
    </citation>
    <scope>NUCLEOTIDE SEQUENCE [LARGE SCALE GENOMIC DNA]</scope>
    <source>
        <strain evidence="5 6">IK-1</strain>
    </source>
</reference>
<evidence type="ECO:0000256" key="3">
    <source>
        <dbReference type="ARBA" id="ARBA00023163"/>
    </source>
</evidence>
<evidence type="ECO:0000259" key="4">
    <source>
        <dbReference type="PROSITE" id="PS01124"/>
    </source>
</evidence>
<keyword evidence="2" id="KW-0238">DNA-binding</keyword>
<evidence type="ECO:0000256" key="2">
    <source>
        <dbReference type="ARBA" id="ARBA00023125"/>
    </source>
</evidence>
<feature type="domain" description="HTH araC/xylS-type" evidence="4">
    <location>
        <begin position="192"/>
        <end position="301"/>
    </location>
</feature>
<proteinExistence type="predicted"/>
<dbReference type="InterPro" id="IPR018060">
    <property type="entry name" value="HTH_AraC"/>
</dbReference>
<evidence type="ECO:0000313" key="6">
    <source>
        <dbReference type="Proteomes" id="UP000037755"/>
    </source>
</evidence>
<dbReference type="OrthoDB" id="629929at2"/>
<dbReference type="InterPro" id="IPR009057">
    <property type="entry name" value="Homeodomain-like_sf"/>
</dbReference>
<dbReference type="SMART" id="SM00342">
    <property type="entry name" value="HTH_ARAC"/>
    <property type="match status" value="1"/>
</dbReference>
<dbReference type="AlphaFoldDB" id="A0A0M8MGF9"/>
<name>A0A0M8MGF9_9FLAO</name>
<protein>
    <submittedName>
        <fullName evidence="5">Transcriptional regulator</fullName>
    </submittedName>
</protein>
<dbReference type="EMBL" id="LIYD01000005">
    <property type="protein sequence ID" value="KOS05741.1"/>
    <property type="molecule type" value="Genomic_DNA"/>
</dbReference>
<organism evidence="5 6">
    <name type="scientific">Flavobacterium akiainvivens</name>
    <dbReference type="NCBI Taxonomy" id="1202724"/>
    <lineage>
        <taxon>Bacteria</taxon>
        <taxon>Pseudomonadati</taxon>
        <taxon>Bacteroidota</taxon>
        <taxon>Flavobacteriia</taxon>
        <taxon>Flavobacteriales</taxon>
        <taxon>Flavobacteriaceae</taxon>
        <taxon>Flavobacterium</taxon>
    </lineage>
</organism>